<feature type="compositionally biased region" description="Polar residues" evidence="1">
    <location>
        <begin position="866"/>
        <end position="878"/>
    </location>
</feature>
<evidence type="ECO:0000256" key="1">
    <source>
        <dbReference type="SAM" id="MobiDB-lite"/>
    </source>
</evidence>
<comment type="caution">
    <text evidence="2">The sequence shown here is derived from an EMBL/GenBank/DDBJ whole genome shotgun (WGS) entry which is preliminary data.</text>
</comment>
<dbReference type="AlphaFoldDB" id="A0A813HM89"/>
<dbReference type="Proteomes" id="UP000654075">
    <property type="component" value="Unassembled WGS sequence"/>
</dbReference>
<reference evidence="2" key="1">
    <citation type="submission" date="2021-02" db="EMBL/GenBank/DDBJ databases">
        <authorList>
            <person name="Dougan E. K."/>
            <person name="Rhodes N."/>
            <person name="Thang M."/>
            <person name="Chan C."/>
        </authorList>
    </citation>
    <scope>NUCLEOTIDE SEQUENCE</scope>
</reference>
<name>A0A813HM89_POLGL</name>
<feature type="region of interest" description="Disordered" evidence="1">
    <location>
        <begin position="843"/>
        <end position="892"/>
    </location>
</feature>
<sequence>MYDVDTGCKEIVIGCPWPKSFDPLERALINQFKVQDNRDTTCVNHALLSMGADPNMVCVRLFSLTDGDGDDHVTYLEKTALAELLAKRSGPHQKSHAEILLDKGANFGLQELRQMLQLPVTTEDRTTWERFLAKCAATQLSRAAEHPQGSRTSRFRDVVVPAVVAGVEPDLLQPFLAENAFASILGQTLVNECVLRSNNITRVKSIQRLIASGADVDATAGDFPRKTALEVLATGLQPGSRLQQPTGKRERADDRAVCRMLLSKNARFNHDTFTALRSLANGVADSKHAEWSLLWKQSALAQLGAAVQATQRQEAPSLDRVSVITTSHLLDAIIVAFLAGAAEESTPEAVELLSPSERHLATTMLAKECASARRLNVQHIKALLIAGADPCANLSQFDRLQTGSGKSALASMASMPVNSPGVADAVVLCMIHSVMVDHEVVLKMLLRIPELEHENCRRDLERVCIDVAATQLRAALRNAAPQRGRKWVPKAVLKNQEAQRLCCLPRYSCHCGTRLRNQAFEAQGPLLCALVPAVAAGAAGKFVEDARAMIDQQDLRTAFGEAAAEMSATSPLNSQFVRILEAWLDFGADPNATFCLHTGWDDAHYEYTALEFLADRIARYRNSWRPGHDLPTARAASLLLAKHGAYVNARCLFAFSLVSSKGSARGQAWQDVWHALAMQQLQGDFSGGQKEAANLLAALAARSICCDVLNPRPLNCQLLDDAQSKLSTADQHDISQALFPVLFERQPYIERSTVRASIDLQALRVVLEAGADPNLRVFLYDPCDFDDVYSMLEALDMQANSVKRRADTYDSGGDSTSKVDDLHAAMELLIDFGGDLESFEGHPIPRDPSWSLTPADDNPNFDDTEQCTQSNLGLSWVQSLPVEDDPPERFEY</sequence>
<protein>
    <submittedName>
        <fullName evidence="2">Uncharacterized protein</fullName>
    </submittedName>
</protein>
<evidence type="ECO:0000313" key="2">
    <source>
        <dbReference type="EMBL" id="CAE8639365.1"/>
    </source>
</evidence>
<proteinExistence type="predicted"/>
<dbReference type="EMBL" id="CAJNNV010032233">
    <property type="protein sequence ID" value="CAE8639365.1"/>
    <property type="molecule type" value="Genomic_DNA"/>
</dbReference>
<gene>
    <name evidence="2" type="ORF">PGLA1383_LOCUS54410</name>
</gene>
<organism evidence="2 3">
    <name type="scientific">Polarella glacialis</name>
    <name type="common">Dinoflagellate</name>
    <dbReference type="NCBI Taxonomy" id="89957"/>
    <lineage>
        <taxon>Eukaryota</taxon>
        <taxon>Sar</taxon>
        <taxon>Alveolata</taxon>
        <taxon>Dinophyceae</taxon>
        <taxon>Suessiales</taxon>
        <taxon>Suessiaceae</taxon>
        <taxon>Polarella</taxon>
    </lineage>
</organism>
<evidence type="ECO:0000313" key="3">
    <source>
        <dbReference type="Proteomes" id="UP000654075"/>
    </source>
</evidence>
<accession>A0A813HM89</accession>
<keyword evidence="3" id="KW-1185">Reference proteome</keyword>